<reference evidence="2 3" key="1">
    <citation type="submission" date="2018-04" db="EMBL/GenBank/DDBJ databases">
        <title>Pedobacter chongqingensis sp. nov., isolated from a rottenly hemp rope.</title>
        <authorList>
            <person name="Cai Y."/>
        </authorList>
    </citation>
    <scope>NUCLEOTIDE SEQUENCE [LARGE SCALE GENOMIC DNA]</scope>
    <source>
        <strain evidence="2 3">FJ4-8</strain>
    </source>
</reference>
<dbReference type="RefSeq" id="WP_109416946.1">
    <property type="nucleotide sequence ID" value="NZ_QEAS01000014.1"/>
</dbReference>
<evidence type="ECO:0000313" key="3">
    <source>
        <dbReference type="Proteomes" id="UP000245647"/>
    </source>
</evidence>
<dbReference type="OrthoDB" id="1233056at2"/>
<evidence type="ECO:0000313" key="2">
    <source>
        <dbReference type="EMBL" id="PWG79404.1"/>
    </source>
</evidence>
<name>A0A2U2PDL9_9SPHI</name>
<comment type="caution">
    <text evidence="2">The sequence shown here is derived from an EMBL/GenBank/DDBJ whole genome shotgun (WGS) entry which is preliminary data.</text>
</comment>
<dbReference type="Proteomes" id="UP000245647">
    <property type="component" value="Unassembled WGS sequence"/>
</dbReference>
<organism evidence="2 3">
    <name type="scientific">Pararcticibacter amylolyticus</name>
    <dbReference type="NCBI Taxonomy" id="2173175"/>
    <lineage>
        <taxon>Bacteria</taxon>
        <taxon>Pseudomonadati</taxon>
        <taxon>Bacteroidota</taxon>
        <taxon>Sphingobacteriia</taxon>
        <taxon>Sphingobacteriales</taxon>
        <taxon>Sphingobacteriaceae</taxon>
        <taxon>Pararcticibacter</taxon>
    </lineage>
</organism>
<gene>
    <name evidence="2" type="ORF">DDR33_16675</name>
</gene>
<proteinExistence type="predicted"/>
<dbReference type="InterPro" id="IPR045571">
    <property type="entry name" value="DUF5907"/>
</dbReference>
<evidence type="ECO:0008006" key="4">
    <source>
        <dbReference type="Google" id="ProtNLM"/>
    </source>
</evidence>
<keyword evidence="3" id="KW-1185">Reference proteome</keyword>
<feature type="region of interest" description="Disordered" evidence="1">
    <location>
        <begin position="90"/>
        <end position="111"/>
    </location>
</feature>
<dbReference type="EMBL" id="QEAS01000014">
    <property type="protein sequence ID" value="PWG79404.1"/>
    <property type="molecule type" value="Genomic_DNA"/>
</dbReference>
<protein>
    <recommendedName>
        <fullName evidence="4">Peptidase S74 domain-containing protein</fullName>
    </recommendedName>
</protein>
<dbReference type="Pfam" id="PF19264">
    <property type="entry name" value="DUF5907"/>
    <property type="match status" value="3"/>
</dbReference>
<feature type="compositionally biased region" description="Low complexity" evidence="1">
    <location>
        <begin position="100"/>
        <end position="110"/>
    </location>
</feature>
<accession>A0A2U2PDL9</accession>
<sequence>MDRRFICLILIAVFFSLQTRAQVGIGTTTPDASAQLEVYSISKGLLIPRLSSAQRGSIASPATGLLVYQTDNTPGFYFYNAGEWKRLASSTETGAGNGSSGNSLLNGSSNPATGVGNNGDFYINTSTYTLYGPKANGAWPATGAAMLGASNVSMGGFKLTNLAAPTNNKDAANKKYVDDLVASSITKFEPTLSLDNEQNLSIKGGNSVSLADLYQSLSLAGTVLSISGPRNSHVDLSGILALANGGNGVPGIVYHDETLVGTGQTSSKLSVNDQGITAVKLKSITSHGSAGQILSSDGLGGFKWTDQGGLSPIASGTILGNNSGADATPVALSIGDLKAMLALSAGDVGLGNVKNVDQTNAANLSSGYIPAARFQTGSIPASAIAGNNLSDYYLSGKGTWVQLPVSTDDQSAAEVPFDNSLAPGLGNTVQDAITGLNSKIGTVPAGALTQVTLGTGSMLQGKGTAADPLRLADITGPSFLGRASGTGTPAPIGIGSGLVFGSDSKLSVDFSGLASSTHNHALDGLSNVITGGKSVNDILQWNGTSWVNVPASVAGGGFSGVTTDGSTISGDGKTTPLYLVNKAVSFSKLADMTGPSLIGKAGSGSGTPEKIGIGNGLAISGTTLGLNSGSATGDILQWDGSQWLSRSLAAAGIPTGSGSVTFSPSNTGDVTAPSVSGSALTPVLSIRDGVIGTNKLIDGTVTTAKLADGAVTSAKLATGAVDLSGTKVTGTLPSGSLPADLGTGKNINGLTLTNTGTGITIKDASNGTTLLTAAAGSSVSGSNTGDQNASGVGLTSPVAGKNNVQEALEAINTGADQAISFQTTGGDVATAAPVSSRTSLTPTLTLNNDAVTSAKIKDGAVTAAKLAAGAVDLSGTAVTGTLPASNVSLSTPVLSKTNVQDALTALESQAGSSISGVSAGSGLSGGGTTGNITLSLASNGVGASNLKGMGNTALGAGTSGYVLQSNGDGTFGWFNLSGGVSADPSTLTLSQGQFYVGNSSNKAEATAKNLIPLSGFGTPTTDIGLGSFKLTNLGAPSSASDAATKKYVDDQVAAVSPSLALDGLSNVTITSKATNDLIQWNGTKWVNKKITDAIPVATTSVAGLLSGTDKTKLDGLSSYILPAATSTTLGGVIVESGSGLNLSAGKLSVNSSALTGVVNSMVAGDGISVSGATGNVTVGVADNGITTAKILNGGVTLSKIETIAAHTLLGNSTGSSASPQAITLGSGLAFSGTSLALDPSTLPVASASTSGTVKIGNGLKMTSGVLSVDASTTSGFVTGISGPEITVTPNSPGAGNSYVSLNDGSITLAKLKSLSGTSKLVGSSSSGSSVSEITIGSGLSLSGSVLTATGGGGSGTVTTVGVATANGFAGDVANATSTPQITLKTTVNGILQGNGTGISAATTTGTGSVVLATNPTITGATISGSLSGNASTATSATTATNATNTAITAAGTSGTVYPTFVSATTGNLPQQVTSALTYNLATQELNAKIQPSNITNYPASGSVYLAGDGTWKAASADLSGLKLSYTASSGVIGLTNGGSAISGSSQTIPAVTSSNPGLMASSDFTKLTNYLPATSTAGLVLTSTTSGATWQAASGGSSITGIGYNYTSANDQYNAYISLGGTSYKAAVPVLTDANVTTDPGLLVKTDKVKLMRIPTISASSSGIGQVLVSGAGGTTSAWQTPALSYTAAPASGGIKLSLGSADYSVTVPQAIASTTITGTDGTAGLLNANDKFKLNNTLPAPSTAGLVLTSKADGSAEWKTSSGGGSGSDGRRVYFINSKKVLVKGSGTAITCTQTGSNINIVIPSDAIVDYIRIKTDYNTVGSDVLTVSVTDNSSLVNTDKFTDMMPPMVDVLGLMTATTDPNPYLRPTQVADPIIKECSNGKIVIEIANLTWNEPAGYYVILNY</sequence>
<evidence type="ECO:0000256" key="1">
    <source>
        <dbReference type="SAM" id="MobiDB-lite"/>
    </source>
</evidence>